<proteinExistence type="predicted"/>
<dbReference type="Proteomes" id="UP001444661">
    <property type="component" value="Unassembled WGS sequence"/>
</dbReference>
<evidence type="ECO:0000313" key="3">
    <source>
        <dbReference type="EMBL" id="KAK8039433.1"/>
    </source>
</evidence>
<comment type="caution">
    <text evidence="3">The sequence shown here is derived from an EMBL/GenBank/DDBJ whole genome shotgun (WGS) entry which is preliminary data.</text>
</comment>
<feature type="compositionally biased region" description="Basic and acidic residues" evidence="1">
    <location>
        <begin position="157"/>
        <end position="173"/>
    </location>
</feature>
<keyword evidence="2" id="KW-0812">Transmembrane</keyword>
<keyword evidence="4" id="KW-1185">Reference proteome</keyword>
<evidence type="ECO:0000313" key="4">
    <source>
        <dbReference type="Proteomes" id="UP001444661"/>
    </source>
</evidence>
<evidence type="ECO:0000256" key="1">
    <source>
        <dbReference type="SAM" id="MobiDB-lite"/>
    </source>
</evidence>
<reference evidence="3 4" key="1">
    <citation type="submission" date="2023-01" db="EMBL/GenBank/DDBJ databases">
        <title>Analysis of 21 Apiospora genomes using comparative genomics revels a genus with tremendous synthesis potential of carbohydrate active enzymes and secondary metabolites.</title>
        <authorList>
            <person name="Sorensen T."/>
        </authorList>
    </citation>
    <scope>NUCLEOTIDE SEQUENCE [LARGE SCALE GENOMIC DNA]</scope>
    <source>
        <strain evidence="3 4">CBS 33761</strain>
    </source>
</reference>
<feature type="transmembrane region" description="Helical" evidence="2">
    <location>
        <begin position="20"/>
        <end position="38"/>
    </location>
</feature>
<evidence type="ECO:0000256" key="2">
    <source>
        <dbReference type="SAM" id="Phobius"/>
    </source>
</evidence>
<feature type="region of interest" description="Disordered" evidence="1">
    <location>
        <begin position="40"/>
        <end position="93"/>
    </location>
</feature>
<organism evidence="3 4">
    <name type="scientific">Apiospora rasikravindrae</name>
    <dbReference type="NCBI Taxonomy" id="990691"/>
    <lineage>
        <taxon>Eukaryota</taxon>
        <taxon>Fungi</taxon>
        <taxon>Dikarya</taxon>
        <taxon>Ascomycota</taxon>
        <taxon>Pezizomycotina</taxon>
        <taxon>Sordariomycetes</taxon>
        <taxon>Xylariomycetidae</taxon>
        <taxon>Amphisphaeriales</taxon>
        <taxon>Apiosporaceae</taxon>
        <taxon>Apiospora</taxon>
    </lineage>
</organism>
<keyword evidence="2" id="KW-0472">Membrane</keyword>
<feature type="region of interest" description="Disordered" evidence="1">
    <location>
        <begin position="157"/>
        <end position="208"/>
    </location>
</feature>
<name>A0ABR1SYM3_9PEZI</name>
<dbReference type="EMBL" id="JAQQWK010000006">
    <property type="protein sequence ID" value="KAK8039433.1"/>
    <property type="molecule type" value="Genomic_DNA"/>
</dbReference>
<feature type="compositionally biased region" description="Low complexity" evidence="1">
    <location>
        <begin position="178"/>
        <end position="192"/>
    </location>
</feature>
<accession>A0ABR1SYM3</accession>
<feature type="compositionally biased region" description="Acidic residues" evidence="1">
    <location>
        <begin position="44"/>
        <end position="61"/>
    </location>
</feature>
<gene>
    <name evidence="3" type="ORF">PG993_007844</name>
</gene>
<evidence type="ECO:0008006" key="5">
    <source>
        <dbReference type="Google" id="ProtNLM"/>
    </source>
</evidence>
<protein>
    <recommendedName>
        <fullName evidence="5">Peroxin 22-like protein</fullName>
    </recommendedName>
</protein>
<sequence length="433" mass="46606">MSSSYDSSRSRRRGAWGHWVPLVLTVAVATAGVAVWAWSQRSNEEEEEEQAAPDLDYENADYGDNPAYGASGPTNYGTAADPSSARAAGSTTYGVTDAREEANLNAGWGMSGALRRSPSPQQFLANAGKTLAAGAGAVGAAMGSALAAIREEDRTAYADHETWSQEAEARRDTPNPPQAQAQAQAPAQAPTQTPSPAPPRETSKRRKTVAVVVSADTNMDDFDEDGFHEHASILSHIPRNTDFSKVKLFVLIYAPGLKENALEATVASNPRPPSLSSSFSNIGHEQVTTPGEEIKSPSFNKSADRGFNAVYSQALSLVEKDSMIMPFTSSNGHVHILRHLQPEIVYLQESLSGDNGGHITQLQTWLRHDVILIVGANGGHGGLADSESGVEEPDEKADHWWQREERVGRGRGVVVVDSVRVGDDWERRVQGKE</sequence>
<keyword evidence="2" id="KW-1133">Transmembrane helix</keyword>